<accession>A0A6G9AUZ9</accession>
<gene>
    <name evidence="1" type="ORF">G8759_27990</name>
</gene>
<evidence type="ECO:0000313" key="1">
    <source>
        <dbReference type="EMBL" id="QIP16208.1"/>
    </source>
</evidence>
<reference evidence="1 2" key="1">
    <citation type="submission" date="2020-03" db="EMBL/GenBank/DDBJ databases">
        <authorList>
            <person name="Kim M.K."/>
        </authorList>
    </citation>
    <scope>NUCLEOTIDE SEQUENCE [LARGE SCALE GENOMIC DNA]</scope>
    <source>
        <strain evidence="1 2">BT328</strain>
    </source>
</reference>
<dbReference type="SUPFAM" id="SSF51658">
    <property type="entry name" value="Xylose isomerase-like"/>
    <property type="match status" value="1"/>
</dbReference>
<dbReference type="EMBL" id="CP050063">
    <property type="protein sequence ID" value="QIP16208.1"/>
    <property type="molecule type" value="Genomic_DNA"/>
</dbReference>
<evidence type="ECO:0000313" key="2">
    <source>
        <dbReference type="Proteomes" id="UP000501802"/>
    </source>
</evidence>
<dbReference type="RefSeq" id="WP_167215885.1">
    <property type="nucleotide sequence ID" value="NZ_CP050063.1"/>
</dbReference>
<dbReference type="KEGG" id="spib:G8759_27990"/>
<dbReference type="Gene3D" id="3.20.20.150">
    <property type="entry name" value="Divalent-metal-dependent TIM barrel enzymes"/>
    <property type="match status" value="1"/>
</dbReference>
<dbReference type="AlphaFoldDB" id="A0A6G9AUZ9"/>
<keyword evidence="2" id="KW-1185">Reference proteome</keyword>
<dbReference type="Proteomes" id="UP000501802">
    <property type="component" value="Chromosome"/>
</dbReference>
<name>A0A6G9AUZ9_9BACT</name>
<sequence length="308" mass="34828">MRLFSLLFICISFANCTKHTENKSLAFSKYPNLKIGFSTQNFQKAMPVNVESLSEIIDYASTEGYDFIELRDDQASLSQDECKVLAELARKNKLDVIYEIQKNLLDTGYYDVFKRGLANTLLFPGPGILRALVSKSEFELDSTKKGWNKAEMIQLSNLADSCARVAKNNRVQFIVENLNEPFFSDGNAYLGLDSFFRNTTGTGLQFDIGNPFRNTSRAKADPQKVADFLATMGNRWVTTHLKTLKEGESQPTLTSNPLEVDKVVELMAKQNVRFVTIELLPVTDRQQCFDNHAKSIQFLKEKGILKTD</sequence>
<organism evidence="1 2">
    <name type="scientific">Spirosoma aureum</name>
    <dbReference type="NCBI Taxonomy" id="2692134"/>
    <lineage>
        <taxon>Bacteria</taxon>
        <taxon>Pseudomonadati</taxon>
        <taxon>Bacteroidota</taxon>
        <taxon>Cytophagia</taxon>
        <taxon>Cytophagales</taxon>
        <taxon>Cytophagaceae</taxon>
        <taxon>Spirosoma</taxon>
    </lineage>
</organism>
<proteinExistence type="predicted"/>
<dbReference type="InterPro" id="IPR036237">
    <property type="entry name" value="Xyl_isomerase-like_sf"/>
</dbReference>
<evidence type="ECO:0008006" key="3">
    <source>
        <dbReference type="Google" id="ProtNLM"/>
    </source>
</evidence>
<protein>
    <recommendedName>
        <fullName evidence="3">Sugar phosphate isomerase/epimerase</fullName>
    </recommendedName>
</protein>